<evidence type="ECO:0000256" key="5">
    <source>
        <dbReference type="ARBA" id="ARBA00022840"/>
    </source>
</evidence>
<dbReference type="OrthoDB" id="3176171at2759"/>
<dbReference type="PROSITE" id="PS00411">
    <property type="entry name" value="KINESIN_MOTOR_1"/>
    <property type="match status" value="1"/>
</dbReference>
<dbReference type="SMART" id="SM00129">
    <property type="entry name" value="KISc"/>
    <property type="match status" value="1"/>
</dbReference>
<evidence type="ECO:0000256" key="10">
    <source>
        <dbReference type="ARBA" id="ARBA00023273"/>
    </source>
</evidence>
<dbReference type="PRINTS" id="PR00380">
    <property type="entry name" value="KINESINHEAVY"/>
</dbReference>
<dbReference type="InterPro" id="IPR001752">
    <property type="entry name" value="Kinesin_motor_dom"/>
</dbReference>
<feature type="domain" description="Kinesin motor" evidence="14">
    <location>
        <begin position="22"/>
        <end position="363"/>
    </location>
</feature>
<feature type="region of interest" description="Disordered" evidence="13">
    <location>
        <begin position="667"/>
        <end position="707"/>
    </location>
</feature>
<comment type="subcellular location">
    <subcellularLocation>
        <location evidence="1">Cell projection</location>
        <location evidence="1">Cilium</location>
    </subcellularLocation>
    <subcellularLocation>
        <location evidence="2">Cytoplasm</location>
        <location evidence="2">Cytoskeleton</location>
    </subcellularLocation>
</comment>
<dbReference type="RefSeq" id="XP_033783502.1">
    <property type="nucleotide sequence ID" value="XM_033927611.1"/>
</dbReference>
<dbReference type="GO" id="GO:0007018">
    <property type="term" value="P:microtubule-based movement"/>
    <property type="evidence" value="ECO:0007669"/>
    <property type="project" value="InterPro"/>
</dbReference>
<feature type="coiled-coil region" evidence="12">
    <location>
        <begin position="1245"/>
        <end position="1272"/>
    </location>
</feature>
<feature type="compositionally biased region" description="Polar residues" evidence="13">
    <location>
        <begin position="1418"/>
        <end position="1429"/>
    </location>
</feature>
<evidence type="ECO:0000256" key="4">
    <source>
        <dbReference type="ARBA" id="ARBA00022741"/>
    </source>
</evidence>
<keyword evidence="4 11" id="KW-0547">Nucleotide-binding</keyword>
<dbReference type="GO" id="GO:0005929">
    <property type="term" value="C:cilium"/>
    <property type="evidence" value="ECO:0007669"/>
    <property type="project" value="UniProtKB-SubCell"/>
</dbReference>
<keyword evidence="8 11" id="KW-0505">Motor protein</keyword>
<dbReference type="Gene3D" id="3.40.850.10">
    <property type="entry name" value="Kinesin motor domain"/>
    <property type="match status" value="1"/>
</dbReference>
<evidence type="ECO:0000259" key="14">
    <source>
        <dbReference type="PROSITE" id="PS50067"/>
    </source>
</evidence>
<evidence type="ECO:0000313" key="15">
    <source>
        <dbReference type="Proteomes" id="UP000515159"/>
    </source>
</evidence>
<sequence>MKPVDTIQQRGKTKEAAMEETPVKVAVRVRPRLSREILHNHQVCVRVVPNTQQVVIGKDRVFTFDFVFGNKSTQDDVYTNCIKPLVVSLIEGYNATVFAYGQTGSGKTYTIGGGHMACVAEEEKGIIPRAIQELFQSISENSTIDFSVKVSYIEVYKEELKDLLELDTSVKDLHIREDDKGNTVIVGAKECQVESADDLISLLETGNAARHTSITQMNEHSSRSHAIFTISICQQRTKEPQKNSETDVDRLLRSVQMISSKFHFVDLAGSERVTKTGNTGERFKESIQINSGLLALGNVISALGDPKRKSAHIPYRDAKITRILKDSLGGNAKTVMIACISPSSSDFDESLNSLKYANRARNIKNKPIVNYNPDWDRMDEMELEIKALREALQNQRASVMAQASQVSQDWTLDKTRIRSLEEQLAQFQLECFNYRTLIEDAFTFLFELKDMVSMRRSLQLKLQEWLNMAEGLRLEMAPSPGIDSGIATGREEPYHITILQLKRDLKKCQDALASDEEVFSQKELDLKNLQEQIQGLTQENQEHLLSLKEAEQMHTLQNEKMIEQQLLIEELQDKLMKLTASQQTSEDTLVPLSFQRPYSVPLTHNSQLLSNSLIKSLQMPAMPKARKVHTSPPMYSLDRVVAGFRTRSQMVIDHLEQQDEVLHCQFSDQSDEDDDDNNKENRKKSSFRRSINRTWTRKQAPVTPAQELSTLQCQIPKQNEPISPAETTRDVEGLQHSQIVNMKNLRHSELRLNEAKQKMREISINIKMKEELIKELIKTGKDAHFINKRYSLKISKLGQEAEQAKKELAETQKQLQELENLELRDFAQRTKLQKDFRKKMDVAKLKVQVLQKKQQDTKKLASLSSQNEKRVAELEQNVDHMRQQQTQLQKKLREEMEKKRKLEAEIQRDQQQIKDLQLKMEQQQKILKLKNEEIASIRKRKTTATTLDQLQKLEEQKKWLDEEVEKVLHQRQVLNELEGELKKRETAMAKREALLQEKSHLEIKKLRSSQDPSGIVCTAAEEKTATVALSKDLLKLSSRLSVLDQELSDKSLELQSSGQEEKRKIAEEVQVLQKEMDLLLRRRGSLDEKLKNGRVLSPEEEHNLFQLEEGIEALEAAIDFRNESIQSCQHSLKSTSQILSQSEANVMGRFSSLSPSEIKSILIRYFNKVVGLREAERKLQLQLEEMEMKNVEQENIMHELQSAVEHLTLQNDRRLTLLQKEQEQKMQVLLQHFAEHDGDGVAESIKTYEAKVQQLEKDLFFYKNSSRELKKKLKELVGDMRPQQLPSVKHNGTGDGIQVQEETGTLTEALRWLSKLDKTNGKLKEIDTGATGLRIHQHHHRNWGDISDTPQSPAMVELSKRHLSSEDQVETEEVQSSKPPTHVLSHSQTIENITLLQGKTPVKVSRRELRQISASELSMRRSSLGTSGSIAADSIEISRKSTDFKT</sequence>
<keyword evidence="7" id="KW-0969">Cilium</keyword>
<feature type="coiled-coil region" evidence="12">
    <location>
        <begin position="512"/>
        <end position="588"/>
    </location>
</feature>
<keyword evidence="3" id="KW-0963">Cytoplasm</keyword>
<dbReference type="InterPro" id="IPR027640">
    <property type="entry name" value="Kinesin-like_fam"/>
</dbReference>
<dbReference type="KEGG" id="gsh:117351793"/>
<keyword evidence="6 12" id="KW-0175">Coiled coil</keyword>
<proteinExistence type="inferred from homology"/>
<keyword evidence="5 11" id="KW-0067">ATP-binding</keyword>
<keyword evidence="15" id="KW-1185">Reference proteome</keyword>
<dbReference type="FunCoup" id="A0A6P8P3A2">
    <property type="interactions" value="120"/>
</dbReference>
<feature type="coiled-coil region" evidence="12">
    <location>
        <begin position="864"/>
        <end position="1004"/>
    </location>
</feature>
<evidence type="ECO:0000256" key="6">
    <source>
        <dbReference type="ARBA" id="ARBA00023054"/>
    </source>
</evidence>
<feature type="compositionally biased region" description="Polar residues" evidence="13">
    <location>
        <begin position="1374"/>
        <end position="1384"/>
    </location>
</feature>
<evidence type="ECO:0000256" key="1">
    <source>
        <dbReference type="ARBA" id="ARBA00004138"/>
    </source>
</evidence>
<dbReference type="PANTHER" id="PTHR47969:SF30">
    <property type="entry name" value="KINESIN FAMILY MEMBER 27"/>
    <property type="match status" value="1"/>
</dbReference>
<keyword evidence="9" id="KW-0206">Cytoskeleton</keyword>
<evidence type="ECO:0000256" key="13">
    <source>
        <dbReference type="SAM" id="MobiDB-lite"/>
    </source>
</evidence>
<accession>A0A6P8P3A2</accession>
<feature type="region of interest" description="Disordered" evidence="13">
    <location>
        <begin position="1418"/>
        <end position="1446"/>
    </location>
</feature>
<feature type="binding site" evidence="11">
    <location>
        <begin position="101"/>
        <end position="108"/>
    </location>
    <ligand>
        <name>ATP</name>
        <dbReference type="ChEBI" id="CHEBI:30616"/>
    </ligand>
</feature>
<dbReference type="GO" id="GO:0003777">
    <property type="term" value="F:microtubule motor activity"/>
    <property type="evidence" value="ECO:0007669"/>
    <property type="project" value="InterPro"/>
</dbReference>
<keyword evidence="10" id="KW-0966">Cell projection</keyword>
<feature type="coiled-coil region" evidence="12">
    <location>
        <begin position="745"/>
        <end position="824"/>
    </location>
</feature>
<dbReference type="CTD" id="55582"/>
<dbReference type="PROSITE" id="PS50067">
    <property type="entry name" value="KINESIN_MOTOR_2"/>
    <property type="match status" value="1"/>
</dbReference>
<evidence type="ECO:0000256" key="9">
    <source>
        <dbReference type="ARBA" id="ARBA00023212"/>
    </source>
</evidence>
<reference evidence="16" key="1">
    <citation type="submission" date="2025-08" db="UniProtKB">
        <authorList>
            <consortium name="RefSeq"/>
        </authorList>
    </citation>
    <scope>IDENTIFICATION</scope>
</reference>
<feature type="compositionally biased region" description="Basic residues" evidence="13">
    <location>
        <begin position="681"/>
        <end position="691"/>
    </location>
</feature>
<name>A0A6P8P3A2_GEOSA</name>
<dbReference type="GO" id="GO:0005875">
    <property type="term" value="C:microtubule associated complex"/>
    <property type="evidence" value="ECO:0007669"/>
    <property type="project" value="TreeGrafter"/>
</dbReference>
<evidence type="ECO:0000313" key="16">
    <source>
        <dbReference type="RefSeq" id="XP_033783502.1"/>
    </source>
</evidence>
<dbReference type="SUPFAM" id="SSF52540">
    <property type="entry name" value="P-loop containing nucleoside triphosphate hydrolases"/>
    <property type="match status" value="1"/>
</dbReference>
<dbReference type="GO" id="GO:0008017">
    <property type="term" value="F:microtubule binding"/>
    <property type="evidence" value="ECO:0007669"/>
    <property type="project" value="InterPro"/>
</dbReference>
<dbReference type="InParanoid" id="A0A6P8P3A2"/>
<dbReference type="InterPro" id="IPR036961">
    <property type="entry name" value="Kinesin_motor_dom_sf"/>
</dbReference>
<feature type="region of interest" description="Disordered" evidence="13">
    <location>
        <begin position="1357"/>
        <end position="1384"/>
    </location>
</feature>
<dbReference type="InterPro" id="IPR027417">
    <property type="entry name" value="P-loop_NTPase"/>
</dbReference>
<dbReference type="Pfam" id="PF25764">
    <property type="entry name" value="KIF21A_4th"/>
    <property type="match status" value="1"/>
</dbReference>
<evidence type="ECO:0000256" key="8">
    <source>
        <dbReference type="ARBA" id="ARBA00023175"/>
    </source>
</evidence>
<dbReference type="InterPro" id="IPR019821">
    <property type="entry name" value="Kinesin_motor_CS"/>
</dbReference>
<dbReference type="CDD" id="cd01372">
    <property type="entry name" value="KISc_KIF4"/>
    <property type="match status" value="1"/>
</dbReference>
<evidence type="ECO:0000256" key="2">
    <source>
        <dbReference type="ARBA" id="ARBA00004245"/>
    </source>
</evidence>
<feature type="coiled-coil region" evidence="12">
    <location>
        <begin position="1169"/>
        <end position="1203"/>
    </location>
</feature>
<evidence type="ECO:0000256" key="12">
    <source>
        <dbReference type="SAM" id="Coils"/>
    </source>
</evidence>
<dbReference type="Pfam" id="PF00225">
    <property type="entry name" value="Kinesin"/>
    <property type="match status" value="1"/>
</dbReference>
<dbReference type="Proteomes" id="UP000515159">
    <property type="component" value="Chromosome 1"/>
</dbReference>
<organism evidence="15 16">
    <name type="scientific">Geotrypetes seraphini</name>
    <name type="common">Gaboon caecilian</name>
    <name type="synonym">Caecilia seraphini</name>
    <dbReference type="NCBI Taxonomy" id="260995"/>
    <lineage>
        <taxon>Eukaryota</taxon>
        <taxon>Metazoa</taxon>
        <taxon>Chordata</taxon>
        <taxon>Craniata</taxon>
        <taxon>Vertebrata</taxon>
        <taxon>Euteleostomi</taxon>
        <taxon>Amphibia</taxon>
        <taxon>Gymnophiona</taxon>
        <taxon>Geotrypetes</taxon>
    </lineage>
</organism>
<gene>
    <name evidence="16" type="primary">KIF27</name>
</gene>
<dbReference type="GeneID" id="117351793"/>
<comment type="similarity">
    <text evidence="11">Belongs to the TRAFAC class myosin-kinesin ATPase superfamily. Kinesin family.</text>
</comment>
<dbReference type="FunFam" id="3.40.850.10:FF:000025">
    <property type="entry name" value="kinesin-like protein KIF27 isoform X1"/>
    <property type="match status" value="1"/>
</dbReference>
<dbReference type="PANTHER" id="PTHR47969">
    <property type="entry name" value="CHROMOSOME-ASSOCIATED KINESIN KIF4A-RELATED"/>
    <property type="match status" value="1"/>
</dbReference>
<feature type="compositionally biased region" description="Basic and acidic residues" evidence="13">
    <location>
        <begin position="1436"/>
        <end position="1446"/>
    </location>
</feature>
<evidence type="ECO:0000256" key="3">
    <source>
        <dbReference type="ARBA" id="ARBA00022490"/>
    </source>
</evidence>
<protein>
    <submittedName>
        <fullName evidence="16">Kinesin-like protein KIF27 isoform X1</fullName>
    </submittedName>
</protein>
<dbReference type="GO" id="GO:0051231">
    <property type="term" value="P:spindle elongation"/>
    <property type="evidence" value="ECO:0007669"/>
    <property type="project" value="TreeGrafter"/>
</dbReference>
<dbReference type="GO" id="GO:0005524">
    <property type="term" value="F:ATP binding"/>
    <property type="evidence" value="ECO:0007669"/>
    <property type="project" value="UniProtKB-UniRule"/>
</dbReference>
<evidence type="ECO:0000256" key="11">
    <source>
        <dbReference type="PROSITE-ProRule" id="PRU00283"/>
    </source>
</evidence>
<dbReference type="GO" id="GO:0007052">
    <property type="term" value="P:mitotic spindle organization"/>
    <property type="evidence" value="ECO:0007669"/>
    <property type="project" value="TreeGrafter"/>
</dbReference>
<evidence type="ECO:0000256" key="7">
    <source>
        <dbReference type="ARBA" id="ARBA00023069"/>
    </source>
</evidence>